<dbReference type="PRINTS" id="PR00182">
    <property type="entry name" value="ECOLNEIPORIN"/>
</dbReference>
<dbReference type="InterPro" id="IPR023614">
    <property type="entry name" value="Porin_dom_sf"/>
</dbReference>
<dbReference type="EMBL" id="LBNQ01000022">
    <property type="protein sequence ID" value="KKW68103.1"/>
    <property type="molecule type" value="Genomic_DNA"/>
</dbReference>
<keyword evidence="7" id="KW-0406">Ion transport</keyword>
<evidence type="ECO:0000256" key="10">
    <source>
        <dbReference type="ARBA" id="ARBA00023237"/>
    </source>
</evidence>
<dbReference type="AlphaFoldDB" id="A0A0U1Q014"/>
<feature type="signal peptide" evidence="11">
    <location>
        <begin position="1"/>
        <end position="22"/>
    </location>
</feature>
<proteinExistence type="predicted"/>
<dbReference type="InterPro" id="IPR002299">
    <property type="entry name" value="Porin_Neis"/>
</dbReference>
<evidence type="ECO:0000256" key="1">
    <source>
        <dbReference type="ARBA" id="ARBA00004571"/>
    </source>
</evidence>
<name>A0A0U1Q014_9BURK</name>
<keyword evidence="9" id="KW-0472">Membrane</keyword>
<comment type="subcellular location">
    <subcellularLocation>
        <location evidence="1">Cell outer membrane</location>
        <topology evidence="1">Multi-pass membrane protein</topology>
    </subcellularLocation>
</comment>
<keyword evidence="14" id="KW-1185">Reference proteome</keyword>
<dbReference type="Proteomes" id="UP000050580">
    <property type="component" value="Unassembled WGS sequence"/>
</dbReference>
<dbReference type="InterPro" id="IPR033900">
    <property type="entry name" value="Gram_neg_porin_domain"/>
</dbReference>
<dbReference type="GO" id="GO:0034220">
    <property type="term" value="P:monoatomic ion transmembrane transport"/>
    <property type="evidence" value="ECO:0007669"/>
    <property type="project" value="InterPro"/>
</dbReference>
<dbReference type="GO" id="GO:0046930">
    <property type="term" value="C:pore complex"/>
    <property type="evidence" value="ECO:0007669"/>
    <property type="project" value="UniProtKB-KW"/>
</dbReference>
<dbReference type="RefSeq" id="WP_046741501.1">
    <property type="nucleotide sequence ID" value="NZ_LBNQ01000022.1"/>
</dbReference>
<keyword evidence="4" id="KW-1134">Transmembrane beta strand</keyword>
<feature type="chain" id="PRO_5006713037" description="Porin domain-containing protein" evidence="11">
    <location>
        <begin position="23"/>
        <end position="359"/>
    </location>
</feature>
<comment type="subunit">
    <text evidence="2">Homotrimer.</text>
</comment>
<evidence type="ECO:0000313" key="14">
    <source>
        <dbReference type="Proteomes" id="UP000050580"/>
    </source>
</evidence>
<evidence type="ECO:0000256" key="9">
    <source>
        <dbReference type="ARBA" id="ARBA00023136"/>
    </source>
</evidence>
<evidence type="ECO:0000313" key="13">
    <source>
        <dbReference type="EMBL" id="KKW68103.1"/>
    </source>
</evidence>
<dbReference type="InterPro" id="IPR050298">
    <property type="entry name" value="Gram-neg_bact_OMP"/>
</dbReference>
<evidence type="ECO:0000256" key="6">
    <source>
        <dbReference type="ARBA" id="ARBA00022729"/>
    </source>
</evidence>
<protein>
    <recommendedName>
        <fullName evidence="12">Porin domain-containing protein</fullName>
    </recommendedName>
</protein>
<sequence length="359" mass="38083">MSRYPLLATLTAASCLSSLAHAQSSVTVYGVADVGMTYISNEGGSSTTALKDGVLFGNRLGFRGQEDLGGGYAAHFTLEQGLNLGTGQFGQGGRAFGRQSFVGLKTPYGNFSAGRQYDAIKDYLNPLNIGGWATTYAGHHGDFDRISGGRVDGSVRYASPDLGGLTFTALYAAKTSNSLQTVSAGAGYKTDKLSLGAAYFRQKGGTVYPDLQMGFSDFLGVAMSGTGTPVTLDTQETIGLGGSYDFGAFNIVANATTTKMELGTNSERQKVFEVGSKIKASDKVTAFVAWQHSRMAGAKWNQPTMGAWYSLSRRSWFYTAVSYMKASSGIQANQGAGFYFGNSSNSEQTSVRLGMVHMF</sequence>
<evidence type="ECO:0000259" key="12">
    <source>
        <dbReference type="Pfam" id="PF13609"/>
    </source>
</evidence>
<evidence type="ECO:0000256" key="4">
    <source>
        <dbReference type="ARBA" id="ARBA00022452"/>
    </source>
</evidence>
<reference evidence="13 14" key="1">
    <citation type="submission" date="2015-05" db="EMBL/GenBank/DDBJ databases">
        <title>Draft genome sequence of Lampropedia sp. CT6, isolated from the microbial mat of a hot water spring, located at Manikaran, India.</title>
        <authorList>
            <person name="Tripathi C."/>
            <person name="Rani P."/>
            <person name="Mahato N.K."/>
            <person name="Lal R."/>
        </authorList>
    </citation>
    <scope>NUCLEOTIDE SEQUENCE [LARGE SCALE GENOMIC DNA]</scope>
    <source>
        <strain evidence="13 14">CT6</strain>
    </source>
</reference>
<dbReference type="SUPFAM" id="SSF56935">
    <property type="entry name" value="Porins"/>
    <property type="match status" value="1"/>
</dbReference>
<comment type="caution">
    <text evidence="13">The sequence shown here is derived from an EMBL/GenBank/DDBJ whole genome shotgun (WGS) entry which is preliminary data.</text>
</comment>
<dbReference type="PANTHER" id="PTHR34501">
    <property type="entry name" value="PROTEIN YDDL-RELATED"/>
    <property type="match status" value="1"/>
</dbReference>
<dbReference type="GO" id="GO:0015288">
    <property type="term" value="F:porin activity"/>
    <property type="evidence" value="ECO:0007669"/>
    <property type="project" value="UniProtKB-KW"/>
</dbReference>
<evidence type="ECO:0000256" key="2">
    <source>
        <dbReference type="ARBA" id="ARBA00011233"/>
    </source>
</evidence>
<keyword evidence="6 11" id="KW-0732">Signal</keyword>
<dbReference type="CDD" id="cd00342">
    <property type="entry name" value="gram_neg_porins"/>
    <property type="match status" value="1"/>
</dbReference>
<dbReference type="PANTHER" id="PTHR34501:SF9">
    <property type="entry name" value="MAJOR OUTER MEMBRANE PROTEIN P.IA"/>
    <property type="match status" value="1"/>
</dbReference>
<evidence type="ECO:0000256" key="3">
    <source>
        <dbReference type="ARBA" id="ARBA00022448"/>
    </source>
</evidence>
<organism evidence="13 14">
    <name type="scientific">Lampropedia cohaerens</name>
    <dbReference type="NCBI Taxonomy" id="1610491"/>
    <lineage>
        <taxon>Bacteria</taxon>
        <taxon>Pseudomonadati</taxon>
        <taxon>Pseudomonadota</taxon>
        <taxon>Betaproteobacteria</taxon>
        <taxon>Burkholderiales</taxon>
        <taxon>Comamonadaceae</taxon>
        <taxon>Lampropedia</taxon>
    </lineage>
</organism>
<keyword evidence="3" id="KW-0813">Transport</keyword>
<evidence type="ECO:0000256" key="5">
    <source>
        <dbReference type="ARBA" id="ARBA00022692"/>
    </source>
</evidence>
<evidence type="ECO:0000256" key="7">
    <source>
        <dbReference type="ARBA" id="ARBA00023065"/>
    </source>
</evidence>
<feature type="domain" description="Porin" evidence="12">
    <location>
        <begin position="10"/>
        <end position="326"/>
    </location>
</feature>
<keyword evidence="10" id="KW-0998">Cell outer membrane</keyword>
<dbReference type="Pfam" id="PF13609">
    <property type="entry name" value="Porin_4"/>
    <property type="match status" value="1"/>
</dbReference>
<dbReference type="GO" id="GO:0009279">
    <property type="term" value="C:cell outer membrane"/>
    <property type="evidence" value="ECO:0007669"/>
    <property type="project" value="UniProtKB-SubCell"/>
</dbReference>
<gene>
    <name evidence="13" type="ORF">AAV94_06345</name>
</gene>
<dbReference type="Gene3D" id="2.40.160.10">
    <property type="entry name" value="Porin"/>
    <property type="match status" value="1"/>
</dbReference>
<dbReference type="PRINTS" id="PR00184">
    <property type="entry name" value="NEISSPPORIN"/>
</dbReference>
<accession>A0A0U1Q014</accession>
<evidence type="ECO:0000256" key="11">
    <source>
        <dbReference type="SAM" id="SignalP"/>
    </source>
</evidence>
<keyword evidence="5" id="KW-0812">Transmembrane</keyword>
<dbReference type="PROSITE" id="PS51257">
    <property type="entry name" value="PROKAR_LIPOPROTEIN"/>
    <property type="match status" value="1"/>
</dbReference>
<dbReference type="STRING" id="1610491.AAV94_06345"/>
<keyword evidence="8" id="KW-0626">Porin</keyword>
<dbReference type="InterPro" id="IPR001702">
    <property type="entry name" value="Porin_Gram-ve"/>
</dbReference>
<evidence type="ECO:0000256" key="8">
    <source>
        <dbReference type="ARBA" id="ARBA00023114"/>
    </source>
</evidence>